<protein>
    <submittedName>
        <fullName evidence="1">Uncharacterized protein</fullName>
    </submittedName>
</protein>
<gene>
    <name evidence="1" type="ordered locus">Kole_0927</name>
</gene>
<evidence type="ECO:0000313" key="1">
    <source>
        <dbReference type="EMBL" id="ACR79636.1"/>
    </source>
</evidence>
<reference evidence="1 2" key="2">
    <citation type="journal article" date="2011" name="J. Bacteriol.">
        <title>Genome Sequence of Kosmotoga olearia Strain TBF 19.5.1, a Thermophilic Bacterium with a Wide Growth Temperature Range, Isolated from the Troll B Oil Platform in the North Sea.</title>
        <authorList>
            <person name="Swithers K.S."/>
            <person name="Dipippo J.L."/>
            <person name="Bruce D.C."/>
            <person name="Detter C."/>
            <person name="Tapia R."/>
            <person name="Han S."/>
            <person name="Goodwin L.A."/>
            <person name="Han J."/>
            <person name="Woyke T."/>
            <person name="Pitluck S."/>
            <person name="Pennacchio L."/>
            <person name="Nolan M."/>
            <person name="Mikhailova N."/>
            <person name="Land M.L."/>
            <person name="Nesbo C.L."/>
            <person name="Gogarten J.P."/>
            <person name="Noll K.M."/>
        </authorList>
    </citation>
    <scope>NUCLEOTIDE SEQUENCE [LARGE SCALE GENOMIC DNA]</scope>
    <source>
        <strain evidence="2">ATCC BAA-1733 / DSM 21960 / TBF 19.5.1</strain>
    </source>
</reference>
<dbReference type="EMBL" id="CP001634">
    <property type="protein sequence ID" value="ACR79636.1"/>
    <property type="molecule type" value="Genomic_DNA"/>
</dbReference>
<keyword evidence="2" id="KW-1185">Reference proteome</keyword>
<reference evidence="1 2" key="1">
    <citation type="submission" date="2009-06" db="EMBL/GenBank/DDBJ databases">
        <title>Complete sequence of Thermotogales bacterium TBF 19.5.1.</title>
        <authorList>
            <consortium name="US DOE Joint Genome Institute"/>
            <person name="Lucas S."/>
            <person name="Copeland A."/>
            <person name="Lapidus A."/>
            <person name="Glavina del Rio T."/>
            <person name="Tice H."/>
            <person name="Bruce D."/>
            <person name="Goodwin L."/>
            <person name="Pitluck S."/>
            <person name="Chertkov O."/>
            <person name="Brettin T."/>
            <person name="Detter J.C."/>
            <person name="Han C."/>
            <person name="Schmutz J."/>
            <person name="Larimer F."/>
            <person name="Land M."/>
            <person name="Hauser L."/>
            <person name="Kyrpides N."/>
            <person name="Ovchinnikova G."/>
            <person name="Noll K."/>
        </authorList>
    </citation>
    <scope>NUCLEOTIDE SEQUENCE [LARGE SCALE GENOMIC DNA]</scope>
    <source>
        <strain evidence="2">ATCC BAA-1733 / DSM 21960 / TBF 19.5.1</strain>
    </source>
</reference>
<dbReference type="KEGG" id="kol:Kole_0927"/>
<evidence type="ECO:0000313" key="2">
    <source>
        <dbReference type="Proteomes" id="UP000002382"/>
    </source>
</evidence>
<dbReference type="AlphaFoldDB" id="C5CGX1"/>
<organism evidence="1 2">
    <name type="scientific">Kosmotoga olearia (strain ATCC BAA-1733 / DSM 21960 / TBF 19.5.1)</name>
    <dbReference type="NCBI Taxonomy" id="521045"/>
    <lineage>
        <taxon>Bacteria</taxon>
        <taxon>Thermotogati</taxon>
        <taxon>Thermotogota</taxon>
        <taxon>Thermotogae</taxon>
        <taxon>Kosmotogales</taxon>
        <taxon>Kosmotogaceae</taxon>
        <taxon>Kosmotoga</taxon>
    </lineage>
</organism>
<proteinExistence type="predicted"/>
<dbReference type="OrthoDB" id="43611at2"/>
<dbReference type="Proteomes" id="UP000002382">
    <property type="component" value="Chromosome"/>
</dbReference>
<sequence>MEIIANGLAGFYAILFENFGKEEARQRLQGFIKKFEGTLRVINRRQKSENIDKKTARKKQIEYCVLWTTSIAAHTWEQADEFLTGLSGNTCVKAEVIDLSRQTVELYGASSADVARACLAFPGFFPLFKGKYVNTTYLSQIPVSFLENGDTVIVNLRDPSRIEFESASEILLQAMECRMIEFAKRSLASKDVRKIEIKTQVHWKDVNELGASQWPFLESVESSLSEIEF</sequence>
<dbReference type="RefSeq" id="WP_015868298.1">
    <property type="nucleotide sequence ID" value="NC_012785.1"/>
</dbReference>
<dbReference type="HOGENOM" id="CLU_1150806_0_0_0"/>
<accession>C5CGX1</accession>
<dbReference type="STRING" id="521045.Kole_0927"/>
<name>C5CGX1_KOSOT</name>
<dbReference type="eggNOG" id="ENOG5033Z0V">
    <property type="taxonomic scope" value="Bacteria"/>
</dbReference>